<evidence type="ECO:0000256" key="3">
    <source>
        <dbReference type="ARBA" id="ARBA00023163"/>
    </source>
</evidence>
<accession>A0A2M9C4Y8</accession>
<keyword evidence="2 5" id="KW-0238">DNA-binding</keyword>
<evidence type="ECO:0000256" key="2">
    <source>
        <dbReference type="ARBA" id="ARBA00023125"/>
    </source>
</evidence>
<evidence type="ECO:0000313" key="5">
    <source>
        <dbReference type="EMBL" id="PJJ65559.1"/>
    </source>
</evidence>
<dbReference type="InterPro" id="IPR011711">
    <property type="entry name" value="GntR_C"/>
</dbReference>
<reference evidence="5 6" key="1">
    <citation type="submission" date="2017-11" db="EMBL/GenBank/DDBJ databases">
        <title>Genomic Encyclopedia of Archaeal and Bacterial Type Strains, Phase II (KMG-II): From Individual Species to Whole Genera.</title>
        <authorList>
            <person name="Goeker M."/>
        </authorList>
    </citation>
    <scope>NUCLEOTIDE SEQUENCE [LARGE SCALE GENOMIC DNA]</scope>
    <source>
        <strain evidence="5 6">DSM 25625</strain>
    </source>
</reference>
<dbReference type="PANTHER" id="PTHR43537">
    <property type="entry name" value="TRANSCRIPTIONAL REGULATOR, GNTR FAMILY"/>
    <property type="match status" value="1"/>
</dbReference>
<sequence length="224" mass="24434">MSPRRRDAPPGPTLAEQLAERLRERILGGELAPGEPLREQSLAAEYSASRHTVRSALALLVATRLATAAPYRGIRVAALDHDALIALQQLRTALEGEAVRLLRERYAGRAWPAAVTAPIDAALDELAEVCARHPDDWTAVERAHSRVHGALVDAAASPRIAEAHRGLDGEMLLLLLHVRPHYSPAGLVDEHRRLLAEVQERGELAVREHIAHSTELLLASRRAG</sequence>
<evidence type="ECO:0000313" key="6">
    <source>
        <dbReference type="Proteomes" id="UP000230161"/>
    </source>
</evidence>
<dbReference type="Gene3D" id="1.20.120.530">
    <property type="entry name" value="GntR ligand-binding domain-like"/>
    <property type="match status" value="1"/>
</dbReference>
<dbReference type="SMART" id="SM00345">
    <property type="entry name" value="HTH_GNTR"/>
    <property type="match status" value="1"/>
</dbReference>
<dbReference type="PROSITE" id="PS50949">
    <property type="entry name" value="HTH_GNTR"/>
    <property type="match status" value="1"/>
</dbReference>
<dbReference type="OrthoDB" id="5243844at2"/>
<organism evidence="5 6">
    <name type="scientific">Compostimonas suwonensis</name>
    <dbReference type="NCBI Taxonomy" id="1048394"/>
    <lineage>
        <taxon>Bacteria</taxon>
        <taxon>Bacillati</taxon>
        <taxon>Actinomycetota</taxon>
        <taxon>Actinomycetes</taxon>
        <taxon>Micrococcales</taxon>
        <taxon>Microbacteriaceae</taxon>
        <taxon>Compostimonas</taxon>
    </lineage>
</organism>
<dbReference type="PANTHER" id="PTHR43537:SF49">
    <property type="entry name" value="TRANSCRIPTIONAL REGULATORY PROTEIN"/>
    <property type="match status" value="1"/>
</dbReference>
<keyword evidence="3" id="KW-0804">Transcription</keyword>
<dbReference type="Pfam" id="PF00392">
    <property type="entry name" value="GntR"/>
    <property type="match status" value="1"/>
</dbReference>
<dbReference type="RefSeq" id="WP_100343436.1">
    <property type="nucleotide sequence ID" value="NZ_PGFB01000001.1"/>
</dbReference>
<dbReference type="EMBL" id="PGFB01000001">
    <property type="protein sequence ID" value="PJJ65559.1"/>
    <property type="molecule type" value="Genomic_DNA"/>
</dbReference>
<protein>
    <submittedName>
        <fullName evidence="5">DNA-binding GntR family transcriptional regulator</fullName>
    </submittedName>
</protein>
<dbReference type="AlphaFoldDB" id="A0A2M9C4Y8"/>
<proteinExistence type="predicted"/>
<keyword evidence="6" id="KW-1185">Reference proteome</keyword>
<evidence type="ECO:0000256" key="1">
    <source>
        <dbReference type="ARBA" id="ARBA00023015"/>
    </source>
</evidence>
<evidence type="ECO:0000259" key="4">
    <source>
        <dbReference type="PROSITE" id="PS50949"/>
    </source>
</evidence>
<dbReference type="Proteomes" id="UP000230161">
    <property type="component" value="Unassembled WGS sequence"/>
</dbReference>
<feature type="domain" description="HTH gntR-type" evidence="4">
    <location>
        <begin position="12"/>
        <end position="79"/>
    </location>
</feature>
<gene>
    <name evidence="5" type="ORF">CLV54_0592</name>
</gene>
<dbReference type="Pfam" id="PF07729">
    <property type="entry name" value="FCD"/>
    <property type="match status" value="1"/>
</dbReference>
<dbReference type="GO" id="GO:0003700">
    <property type="term" value="F:DNA-binding transcription factor activity"/>
    <property type="evidence" value="ECO:0007669"/>
    <property type="project" value="InterPro"/>
</dbReference>
<keyword evidence="1" id="KW-0805">Transcription regulation</keyword>
<dbReference type="InterPro" id="IPR036390">
    <property type="entry name" value="WH_DNA-bd_sf"/>
</dbReference>
<dbReference type="SUPFAM" id="SSF46785">
    <property type="entry name" value="Winged helix' DNA-binding domain"/>
    <property type="match status" value="1"/>
</dbReference>
<dbReference type="InterPro" id="IPR036388">
    <property type="entry name" value="WH-like_DNA-bd_sf"/>
</dbReference>
<name>A0A2M9C4Y8_9MICO</name>
<dbReference type="CDD" id="cd07377">
    <property type="entry name" value="WHTH_GntR"/>
    <property type="match status" value="1"/>
</dbReference>
<comment type="caution">
    <text evidence="5">The sequence shown here is derived from an EMBL/GenBank/DDBJ whole genome shotgun (WGS) entry which is preliminary data.</text>
</comment>
<dbReference type="InterPro" id="IPR000524">
    <property type="entry name" value="Tscrpt_reg_HTH_GntR"/>
</dbReference>
<dbReference type="InterPro" id="IPR008920">
    <property type="entry name" value="TF_FadR/GntR_C"/>
</dbReference>
<dbReference type="SUPFAM" id="SSF48008">
    <property type="entry name" value="GntR ligand-binding domain-like"/>
    <property type="match status" value="1"/>
</dbReference>
<dbReference type="Gene3D" id="1.10.10.10">
    <property type="entry name" value="Winged helix-like DNA-binding domain superfamily/Winged helix DNA-binding domain"/>
    <property type="match status" value="1"/>
</dbReference>
<dbReference type="GO" id="GO:0003677">
    <property type="term" value="F:DNA binding"/>
    <property type="evidence" value="ECO:0007669"/>
    <property type="project" value="UniProtKB-KW"/>
</dbReference>